<evidence type="ECO:0000256" key="1">
    <source>
        <dbReference type="ARBA" id="ARBA00009508"/>
    </source>
</evidence>
<name>A0A7S4IVA8_9EUKA</name>
<feature type="domain" description="Complex 1 LYR protein" evidence="2">
    <location>
        <begin position="29"/>
        <end position="83"/>
    </location>
</feature>
<comment type="similarity">
    <text evidence="1">Belongs to the complex I LYR family.</text>
</comment>
<dbReference type="PANTHER" id="PTHR21024">
    <property type="entry name" value="GROWTH HORMONE-INDUCIBLE SOLUBLE PROTEIN-RELATED"/>
    <property type="match status" value="1"/>
</dbReference>
<dbReference type="Pfam" id="PF05347">
    <property type="entry name" value="Complex1_LYR"/>
    <property type="match status" value="1"/>
</dbReference>
<dbReference type="InterPro" id="IPR008011">
    <property type="entry name" value="Complex1_LYR_dom"/>
</dbReference>
<dbReference type="GO" id="GO:0090324">
    <property type="term" value="P:negative regulation of oxidative phosphorylation"/>
    <property type="evidence" value="ECO:0007669"/>
    <property type="project" value="InterPro"/>
</dbReference>
<organism evidence="3">
    <name type="scientific">Vannella robusta</name>
    <dbReference type="NCBI Taxonomy" id="1487602"/>
    <lineage>
        <taxon>Eukaryota</taxon>
        <taxon>Amoebozoa</taxon>
        <taxon>Discosea</taxon>
        <taxon>Flabellinia</taxon>
        <taxon>Vannellidae</taxon>
        <taxon>Vannella</taxon>
    </lineage>
</organism>
<dbReference type="PANTHER" id="PTHR21024:SF0">
    <property type="entry name" value="ELECTRON TRANSFER FLAVOPROTEIN REGULATORY FACTOR 1"/>
    <property type="match status" value="1"/>
</dbReference>
<dbReference type="CDD" id="cd20265">
    <property type="entry name" value="Complex1_LYR_ETFRF1_LYRM5"/>
    <property type="match status" value="1"/>
</dbReference>
<dbReference type="InterPro" id="IPR052000">
    <property type="entry name" value="ETFRF1"/>
</dbReference>
<dbReference type="AlphaFoldDB" id="A0A7S4IVA8"/>
<accession>A0A7S4IVA8</accession>
<dbReference type="EMBL" id="HBKP01025199">
    <property type="protein sequence ID" value="CAE2240861.1"/>
    <property type="molecule type" value="Transcribed_RNA"/>
</dbReference>
<sequence length="102" mass="12097">MLKVSRSFVCFRLFSRGLCSVKVQTTRQDALALYKQFMIVGRDYPDGLDKVRKRAKRMFLSNKDETDPQKLQEAFDRGNYMLEEMISTIQFHKYRALRKSYG</sequence>
<evidence type="ECO:0000259" key="2">
    <source>
        <dbReference type="Pfam" id="PF05347"/>
    </source>
</evidence>
<reference evidence="3" key="1">
    <citation type="submission" date="2021-01" db="EMBL/GenBank/DDBJ databases">
        <authorList>
            <person name="Corre E."/>
            <person name="Pelletier E."/>
            <person name="Niang G."/>
            <person name="Scheremetjew M."/>
            <person name="Finn R."/>
            <person name="Kale V."/>
            <person name="Holt S."/>
            <person name="Cochrane G."/>
            <person name="Meng A."/>
            <person name="Brown T."/>
            <person name="Cohen L."/>
        </authorList>
    </citation>
    <scope>NUCLEOTIDE SEQUENCE</scope>
    <source>
        <strain evidence="3">DIVA3 518/3/11/1/6</strain>
    </source>
</reference>
<protein>
    <recommendedName>
        <fullName evidence="2">Complex 1 LYR protein domain-containing protein</fullName>
    </recommendedName>
</protein>
<dbReference type="InterPro" id="IPR045296">
    <property type="entry name" value="Complex1_LYR_ETFRF1_LYRM5"/>
</dbReference>
<proteinExistence type="inferred from homology"/>
<dbReference type="GO" id="GO:0022904">
    <property type="term" value="P:respiratory electron transport chain"/>
    <property type="evidence" value="ECO:0007669"/>
    <property type="project" value="TreeGrafter"/>
</dbReference>
<dbReference type="GO" id="GO:0005739">
    <property type="term" value="C:mitochondrion"/>
    <property type="evidence" value="ECO:0007669"/>
    <property type="project" value="TreeGrafter"/>
</dbReference>
<evidence type="ECO:0000313" key="3">
    <source>
        <dbReference type="EMBL" id="CAE2240861.1"/>
    </source>
</evidence>
<gene>
    <name evidence="3" type="ORF">VSP0166_LOCUS17538</name>
</gene>